<keyword evidence="9" id="KW-0078">Bacteriocin</keyword>
<feature type="region of interest" description="Disordered" evidence="11">
    <location>
        <begin position="69"/>
        <end position="120"/>
    </location>
</feature>
<feature type="compositionally biased region" description="Polar residues" evidence="11">
    <location>
        <begin position="223"/>
        <end position="239"/>
    </location>
</feature>
<comment type="function">
    <text evidence="2">Colicins are polypeptide toxins produced by and active against E.coli and closely related bacteria.</text>
</comment>
<dbReference type="Pfam" id="PF01024">
    <property type="entry name" value="Colicin"/>
    <property type="match status" value="1"/>
</dbReference>
<feature type="domain" description="Channel forming colicins" evidence="13">
    <location>
        <begin position="512"/>
        <end position="523"/>
    </location>
</feature>
<reference evidence="14" key="1">
    <citation type="submission" date="2016-05" db="EMBL/GenBank/DDBJ databases">
        <authorList>
            <person name="Lavstsen T."/>
            <person name="Jespersen J.S."/>
        </authorList>
    </citation>
    <scope>NUCLEOTIDE SEQUENCE</scope>
    <source>
        <strain evidence="14">PWN146_assembly</strain>
    </source>
</reference>
<protein>
    <submittedName>
        <fullName evidence="14">Colicin-A</fullName>
    </submittedName>
</protein>
<feature type="region of interest" description="Disordered" evidence="11">
    <location>
        <begin position="183"/>
        <end position="270"/>
    </location>
</feature>
<feature type="compositionally biased region" description="Low complexity" evidence="11">
    <location>
        <begin position="321"/>
        <end position="337"/>
    </location>
</feature>
<keyword evidence="5" id="KW-0929">Antimicrobial</keyword>
<evidence type="ECO:0000256" key="10">
    <source>
        <dbReference type="ARBA" id="ARBA00023136"/>
    </source>
</evidence>
<feature type="compositionally biased region" description="Gly residues" evidence="11">
    <location>
        <begin position="12"/>
        <end position="32"/>
    </location>
</feature>
<dbReference type="GO" id="GO:0050829">
    <property type="term" value="P:defense response to Gram-negative bacterium"/>
    <property type="evidence" value="ECO:0007669"/>
    <property type="project" value="InterPro"/>
</dbReference>
<feature type="compositionally biased region" description="Basic and acidic residues" evidence="11">
    <location>
        <begin position="111"/>
        <end position="120"/>
    </location>
</feature>
<dbReference type="InterPro" id="IPR038283">
    <property type="entry name" value="Channel_colicin_C_sf"/>
</dbReference>
<sequence>MSGGDGKDSRGPTGGVKGGPTGIGGGGKGTGSGDVPAIGSGKGDFKVAFQRHEGGWVDSYNAAGQLIGSTRVGYGTDGKGNDSGSPTGESGFNGLPGHPNIADAGQLSGDNSDKHNYHVRDGGSVYSVLVDKDGNIKHVSKIKSPPKNEHDTRLSGNDDAGKQFARNQVQAYLNEKKQAEAKAAAEAKAKADAEAAAKRRAEEEAKRKQAEWDEQHKEEAAQRQINEAQQRINQAQQDKNNAEQRAGQHDGTANNIQNEQNAIRQEQQRLNEEFTKLLKTGAMSDTSSARYQVAMQLHRQSEQEKQKADAKQGDIDRERNAANQARNEANQAQQRVEQAQREKTEAEARLNTLRAERQAQEAAEAKRKADAEAKAAAEAKAKADAEAARVRDEKDALMKTSELVAAAGEKVGEHLGDKYKAVAKQIADDIKNFQGKKLRSFDDAMASLNKITLNPAMKINKADKEAIVNAWKHVNATDTANKLGNLARAFKVADVALKVEKVREKSIEGYETGNWKPLMLEVESWVLSGVATAAALGLLGLILSAVPITGLPLTALTILGIITISYLSSLIDDKIAEKINNEIIPPAH</sequence>
<feature type="region of interest" description="Disordered" evidence="11">
    <location>
        <begin position="137"/>
        <end position="165"/>
    </location>
</feature>
<evidence type="ECO:0000256" key="5">
    <source>
        <dbReference type="ARBA" id="ARBA00022529"/>
    </source>
</evidence>
<organism evidence="14">
    <name type="scientific">Serratia marcescens</name>
    <dbReference type="NCBI Taxonomy" id="615"/>
    <lineage>
        <taxon>Bacteria</taxon>
        <taxon>Pseudomonadati</taxon>
        <taxon>Pseudomonadota</taxon>
        <taxon>Gammaproteobacteria</taxon>
        <taxon>Enterobacterales</taxon>
        <taxon>Yersiniaceae</taxon>
        <taxon>Serratia</taxon>
    </lineage>
</organism>
<evidence type="ECO:0000256" key="1">
    <source>
        <dbReference type="ARBA" id="ARBA00002178"/>
    </source>
</evidence>
<keyword evidence="6 12" id="KW-0812">Transmembrane</keyword>
<evidence type="ECO:0000313" key="14">
    <source>
        <dbReference type="EMBL" id="SAY46615.1"/>
    </source>
</evidence>
<comment type="function">
    <text evidence="1">This colicin is a channel-forming colicin. This class of transmembrane toxins depolarize the cytoplasmic membrane, leading to dissipation of cellular energy.</text>
</comment>
<dbReference type="GO" id="GO:0031640">
    <property type="term" value="P:killing of cells of another organism"/>
    <property type="evidence" value="ECO:0007669"/>
    <property type="project" value="UniProtKB-KW"/>
</dbReference>
<dbReference type="GO" id="GO:0140911">
    <property type="term" value="F:pore-forming activity"/>
    <property type="evidence" value="ECO:0007669"/>
    <property type="project" value="InterPro"/>
</dbReference>
<evidence type="ECO:0000256" key="2">
    <source>
        <dbReference type="ARBA" id="ARBA00003197"/>
    </source>
</evidence>
<evidence type="ECO:0000256" key="11">
    <source>
        <dbReference type="SAM" id="MobiDB-lite"/>
    </source>
</evidence>
<dbReference type="SUPFAM" id="SSF56837">
    <property type="entry name" value="Colicin"/>
    <property type="match status" value="1"/>
</dbReference>
<feature type="transmembrane region" description="Helical" evidence="12">
    <location>
        <begin position="551"/>
        <end position="571"/>
    </location>
</feature>
<keyword evidence="10 12" id="KW-0472">Membrane</keyword>
<dbReference type="EMBL" id="LT575492">
    <property type="protein sequence ID" value="SAY46615.1"/>
    <property type="molecule type" value="Genomic_DNA"/>
</dbReference>
<dbReference type="PRINTS" id="PR00280">
    <property type="entry name" value="CHANLCOLICIN"/>
</dbReference>
<feature type="compositionally biased region" description="Basic and acidic residues" evidence="11">
    <location>
        <begin position="299"/>
        <end position="320"/>
    </location>
</feature>
<evidence type="ECO:0000259" key="13">
    <source>
        <dbReference type="PROSITE" id="PS00276"/>
    </source>
</evidence>
<evidence type="ECO:0000256" key="8">
    <source>
        <dbReference type="ARBA" id="ARBA00023022"/>
    </source>
</evidence>
<dbReference type="AlphaFoldDB" id="A0A1C3HNL7"/>
<comment type="similarity">
    <text evidence="4">Belongs to the channel forming colicin family.</text>
</comment>
<keyword evidence="7 12" id="KW-1133">Transmembrane helix</keyword>
<feature type="compositionally biased region" description="Basic and acidic residues" evidence="11">
    <location>
        <begin position="183"/>
        <end position="221"/>
    </location>
</feature>
<feature type="compositionally biased region" description="Polar residues" evidence="11">
    <location>
        <begin position="251"/>
        <end position="265"/>
    </location>
</feature>
<feature type="compositionally biased region" description="Basic and acidic residues" evidence="11">
    <location>
        <begin position="1"/>
        <end position="10"/>
    </location>
</feature>
<feature type="region of interest" description="Disordered" evidence="11">
    <location>
        <begin position="296"/>
        <end position="346"/>
    </location>
</feature>
<gene>
    <name evidence="14" type="primary">caa</name>
    <name evidence="14" type="ORF">PWN146_05384</name>
</gene>
<comment type="subcellular location">
    <subcellularLocation>
        <location evidence="3">Membrane</location>
    </subcellularLocation>
</comment>
<accession>A0A1C3HNL7</accession>
<dbReference type="Gene3D" id="1.10.490.30">
    <property type="entry name" value="Colicin"/>
    <property type="match status" value="1"/>
</dbReference>
<evidence type="ECO:0000256" key="6">
    <source>
        <dbReference type="ARBA" id="ARBA00022692"/>
    </source>
</evidence>
<proteinExistence type="inferred from homology"/>
<dbReference type="InterPro" id="IPR000293">
    <property type="entry name" value="Channel_colicin_C"/>
</dbReference>
<evidence type="ECO:0000256" key="12">
    <source>
        <dbReference type="SAM" id="Phobius"/>
    </source>
</evidence>
<evidence type="ECO:0000256" key="9">
    <source>
        <dbReference type="ARBA" id="ARBA00023048"/>
    </source>
</evidence>
<dbReference type="GO" id="GO:0016020">
    <property type="term" value="C:membrane"/>
    <property type="evidence" value="ECO:0007669"/>
    <property type="project" value="UniProtKB-SubCell"/>
</dbReference>
<evidence type="ECO:0000256" key="7">
    <source>
        <dbReference type="ARBA" id="ARBA00022989"/>
    </source>
</evidence>
<evidence type="ECO:0000256" key="3">
    <source>
        <dbReference type="ARBA" id="ARBA00004370"/>
    </source>
</evidence>
<keyword evidence="8" id="KW-0044">Antibiotic</keyword>
<dbReference type="Gene3D" id="1.10.287.620">
    <property type="entry name" value="Helix Hairpins"/>
    <property type="match status" value="1"/>
</dbReference>
<feature type="region of interest" description="Disordered" evidence="11">
    <location>
        <begin position="1"/>
        <end position="42"/>
    </location>
</feature>
<evidence type="ECO:0000256" key="4">
    <source>
        <dbReference type="ARBA" id="ARBA00007595"/>
    </source>
</evidence>
<dbReference type="PROSITE" id="PS00276">
    <property type="entry name" value="CHANNEL_COLICIN"/>
    <property type="match status" value="1"/>
</dbReference>
<name>A0A1C3HNL7_SERMA</name>